<proteinExistence type="inferred from homology"/>
<dbReference type="Proteomes" id="UP000652761">
    <property type="component" value="Unassembled WGS sequence"/>
</dbReference>
<evidence type="ECO:0000256" key="1">
    <source>
        <dbReference type="ARBA" id="ARBA00005909"/>
    </source>
</evidence>
<dbReference type="GO" id="GO:0003677">
    <property type="term" value="F:DNA binding"/>
    <property type="evidence" value="ECO:0007669"/>
    <property type="project" value="UniProtKB-UniRule"/>
</dbReference>
<organism evidence="10 11">
    <name type="scientific">Colocasia esculenta</name>
    <name type="common">Wild taro</name>
    <name type="synonym">Arum esculentum</name>
    <dbReference type="NCBI Taxonomy" id="4460"/>
    <lineage>
        <taxon>Eukaryota</taxon>
        <taxon>Viridiplantae</taxon>
        <taxon>Streptophyta</taxon>
        <taxon>Embryophyta</taxon>
        <taxon>Tracheophyta</taxon>
        <taxon>Spermatophyta</taxon>
        <taxon>Magnoliopsida</taxon>
        <taxon>Liliopsida</taxon>
        <taxon>Araceae</taxon>
        <taxon>Aroideae</taxon>
        <taxon>Colocasieae</taxon>
        <taxon>Colocasia</taxon>
    </lineage>
</organism>
<evidence type="ECO:0000256" key="3">
    <source>
        <dbReference type="ARBA" id="ARBA00022626"/>
    </source>
</evidence>
<keyword evidence="2" id="KW-0341">Growth regulation</keyword>
<evidence type="ECO:0000313" key="10">
    <source>
        <dbReference type="EMBL" id="MQM19744.1"/>
    </source>
</evidence>
<comment type="similarity">
    <text evidence="1 7">Belongs to the BZR/LAT61 family.</text>
</comment>
<comment type="caution">
    <text evidence="10">The sequence shown here is derived from an EMBL/GenBank/DDBJ whole genome shotgun (WGS) entry which is preliminary data.</text>
</comment>
<comment type="function">
    <text evidence="7">Functions in brassinosteroid signaling. May function as transcriptional repressor.</text>
</comment>
<dbReference type="GO" id="GO:0006351">
    <property type="term" value="P:DNA-templated transcription"/>
    <property type="evidence" value="ECO:0007669"/>
    <property type="project" value="InterPro"/>
</dbReference>
<evidence type="ECO:0000256" key="6">
    <source>
        <dbReference type="ARBA" id="ARBA00023163"/>
    </source>
</evidence>
<accession>A0A843XJE0</accession>
<dbReference type="InterPro" id="IPR008540">
    <property type="entry name" value="BES1_N"/>
</dbReference>
<dbReference type="EMBL" id="NMUH01009166">
    <property type="protein sequence ID" value="MQM19744.1"/>
    <property type="molecule type" value="Genomic_DNA"/>
</dbReference>
<gene>
    <name evidence="10" type="ORF">Taro_052755</name>
</gene>
<keyword evidence="6 7" id="KW-0804">Transcription</keyword>
<dbReference type="OrthoDB" id="1907033at2759"/>
<dbReference type="GO" id="GO:0005634">
    <property type="term" value="C:nucleus"/>
    <property type="evidence" value="ECO:0007669"/>
    <property type="project" value="UniProtKB-SubCell"/>
</dbReference>
<protein>
    <recommendedName>
        <fullName evidence="7">Protein BZR1 homolog</fullName>
    </recommendedName>
    <alternativeName>
        <fullName evidence="7">Protein BRASSINAZOLE-RESISTANT 1 homolog</fullName>
    </alternativeName>
</protein>
<keyword evidence="11" id="KW-1185">Reference proteome</keyword>
<evidence type="ECO:0000259" key="9">
    <source>
        <dbReference type="Pfam" id="PF05687"/>
    </source>
</evidence>
<dbReference type="PANTHER" id="PTHR31506:SF21">
    <property type="entry name" value="PROTEIN BZR1 HOMOLOG"/>
    <property type="match status" value="1"/>
</dbReference>
<feature type="region of interest" description="Disordered" evidence="8">
    <location>
        <begin position="1"/>
        <end position="55"/>
    </location>
</feature>
<evidence type="ECO:0000256" key="8">
    <source>
        <dbReference type="SAM" id="MobiDB-lite"/>
    </source>
</evidence>
<sequence>MEQREEGGRERRGCIKTSRGPWVVRRMGRDGRERTSLRRPSDQERRKNQQRERRRRMVAGRIFECLRAQAGFSLPKHSDQNDVLKALCEQAGWHVEEDGTIYRKRCLANVPPTPNSTVVEQPQPAHLSSQGPRVEAAVMDSGSYGRPTTNTGPEAAEEEGGCGISLELSLAPPCPTP</sequence>
<comment type="subcellular location">
    <subcellularLocation>
        <location evidence="7">Nucleus</location>
    </subcellularLocation>
</comment>
<feature type="region of interest" description="Disordered" evidence="8">
    <location>
        <begin position="114"/>
        <end position="177"/>
    </location>
</feature>
<evidence type="ECO:0000256" key="4">
    <source>
        <dbReference type="ARBA" id="ARBA00023015"/>
    </source>
</evidence>
<evidence type="ECO:0000256" key="7">
    <source>
        <dbReference type="RuleBase" id="RU369040"/>
    </source>
</evidence>
<keyword evidence="3 7" id="KW-1070">Brassinosteroid signaling pathway</keyword>
<feature type="compositionally biased region" description="Basic and acidic residues" evidence="8">
    <location>
        <begin position="1"/>
        <end position="13"/>
    </location>
</feature>
<dbReference type="AlphaFoldDB" id="A0A843XJE0"/>
<dbReference type="InterPro" id="IPR033264">
    <property type="entry name" value="BZR"/>
</dbReference>
<dbReference type="GO" id="GO:0003700">
    <property type="term" value="F:DNA-binding transcription factor activity"/>
    <property type="evidence" value="ECO:0007669"/>
    <property type="project" value="UniProtKB-UniRule"/>
</dbReference>
<name>A0A843XJE0_COLES</name>
<feature type="compositionally biased region" description="Polar residues" evidence="8">
    <location>
        <begin position="115"/>
        <end position="131"/>
    </location>
</feature>
<dbReference type="GO" id="GO:0009742">
    <property type="term" value="P:brassinosteroid mediated signaling pathway"/>
    <property type="evidence" value="ECO:0007669"/>
    <property type="project" value="UniProtKB-UniRule"/>
</dbReference>
<dbReference type="Pfam" id="PF05687">
    <property type="entry name" value="BES1_N"/>
    <property type="match status" value="1"/>
</dbReference>
<evidence type="ECO:0000313" key="11">
    <source>
        <dbReference type="Proteomes" id="UP000652761"/>
    </source>
</evidence>
<feature type="compositionally biased region" description="Basic and acidic residues" evidence="8">
    <location>
        <begin position="27"/>
        <end position="51"/>
    </location>
</feature>
<keyword evidence="5 7" id="KW-0238">DNA-binding</keyword>
<keyword evidence="4 7" id="KW-0805">Transcription regulation</keyword>
<evidence type="ECO:0000256" key="2">
    <source>
        <dbReference type="ARBA" id="ARBA00022604"/>
    </source>
</evidence>
<dbReference type="PANTHER" id="PTHR31506">
    <property type="entry name" value="BES1/BZR1 HOMOLOG PROTEIN 3-RELATED"/>
    <property type="match status" value="1"/>
</dbReference>
<feature type="domain" description="BES1/BZR1 plant transcription factor N-terminal" evidence="9">
    <location>
        <begin position="37"/>
        <end position="139"/>
    </location>
</feature>
<evidence type="ECO:0000256" key="5">
    <source>
        <dbReference type="ARBA" id="ARBA00023125"/>
    </source>
</evidence>
<reference evidence="10" key="1">
    <citation type="submission" date="2017-07" db="EMBL/GenBank/DDBJ databases">
        <title>Taro Niue Genome Assembly and Annotation.</title>
        <authorList>
            <person name="Atibalentja N."/>
            <person name="Keating K."/>
            <person name="Fields C.J."/>
        </authorList>
    </citation>
    <scope>NUCLEOTIDE SEQUENCE</scope>
    <source>
        <strain evidence="10">Niue_2</strain>
        <tissue evidence="10">Leaf</tissue>
    </source>
</reference>